<dbReference type="Gene3D" id="3.20.20.80">
    <property type="entry name" value="Glycosidases"/>
    <property type="match status" value="1"/>
</dbReference>
<keyword evidence="4" id="KW-0378">Hydrolase</keyword>
<dbReference type="Proteomes" id="UP001271007">
    <property type="component" value="Unassembled WGS sequence"/>
</dbReference>
<gene>
    <name evidence="7" type="ORF">LTR09_009689</name>
</gene>
<sequence>MYREGDVLPLSLSFDADVNRFDFPGDPNTSVAVDYHYPEKFGVTNKTEAASAKAKLASQSAAYPTPATPTPTHQRTAPTPGLRQLNFPPYVIQNNAVPGNSLVKQVIAPNATHNDAYSSTEYELHNLYGHLGVRASFNAMKEAKPGLRPFVLARGQFAGSGVYGGHWGGDTGSSWGNMYFGITQALQNAIAGVAYWGVETCGFRVNTDMELCTRWMQLSAWWPLYRNHNSRNTIAQKAYRWRPRQKELDG</sequence>
<dbReference type="GO" id="GO:0004558">
    <property type="term" value="F:alpha-1,4-glucosidase activity"/>
    <property type="evidence" value="ECO:0007669"/>
    <property type="project" value="UniProtKB-EC"/>
</dbReference>
<comment type="similarity">
    <text evidence="2 4">Belongs to the glycosyl hydrolase 31 family.</text>
</comment>
<dbReference type="SUPFAM" id="SSF51445">
    <property type="entry name" value="(Trans)glycosidases"/>
    <property type="match status" value="1"/>
</dbReference>
<organism evidence="7 8">
    <name type="scientific">Extremus antarcticus</name>
    <dbReference type="NCBI Taxonomy" id="702011"/>
    <lineage>
        <taxon>Eukaryota</taxon>
        <taxon>Fungi</taxon>
        <taxon>Dikarya</taxon>
        <taxon>Ascomycota</taxon>
        <taxon>Pezizomycotina</taxon>
        <taxon>Dothideomycetes</taxon>
        <taxon>Dothideomycetidae</taxon>
        <taxon>Mycosphaerellales</taxon>
        <taxon>Extremaceae</taxon>
        <taxon>Extremus</taxon>
    </lineage>
</organism>
<proteinExistence type="inferred from homology"/>
<name>A0AAJ0D8Q5_9PEZI</name>
<feature type="region of interest" description="Disordered" evidence="5">
    <location>
        <begin position="55"/>
        <end position="82"/>
    </location>
</feature>
<evidence type="ECO:0000256" key="2">
    <source>
        <dbReference type="ARBA" id="ARBA00007806"/>
    </source>
</evidence>
<feature type="domain" description="Glycoside hydrolase family 31 TIM barrel" evidence="6">
    <location>
        <begin position="108"/>
        <end position="243"/>
    </location>
</feature>
<evidence type="ECO:0000256" key="5">
    <source>
        <dbReference type="SAM" id="MobiDB-lite"/>
    </source>
</evidence>
<dbReference type="InterPro" id="IPR000322">
    <property type="entry name" value="Glyco_hydro_31_TIM"/>
</dbReference>
<dbReference type="GO" id="GO:0005975">
    <property type="term" value="P:carbohydrate metabolic process"/>
    <property type="evidence" value="ECO:0007669"/>
    <property type="project" value="InterPro"/>
</dbReference>
<keyword evidence="8" id="KW-1185">Reference proteome</keyword>
<dbReference type="EC" id="3.2.1.20" evidence="3"/>
<feature type="compositionally biased region" description="Low complexity" evidence="5">
    <location>
        <begin position="55"/>
        <end position="80"/>
    </location>
</feature>
<evidence type="ECO:0000256" key="1">
    <source>
        <dbReference type="ARBA" id="ARBA00001657"/>
    </source>
</evidence>
<evidence type="ECO:0000256" key="3">
    <source>
        <dbReference type="ARBA" id="ARBA00012741"/>
    </source>
</evidence>
<dbReference type="EMBL" id="JAWDJX010000043">
    <property type="protein sequence ID" value="KAK3049035.1"/>
    <property type="molecule type" value="Genomic_DNA"/>
</dbReference>
<evidence type="ECO:0000313" key="8">
    <source>
        <dbReference type="Proteomes" id="UP001271007"/>
    </source>
</evidence>
<dbReference type="AlphaFoldDB" id="A0AAJ0D8Q5"/>
<dbReference type="PANTHER" id="PTHR22762:SF133">
    <property type="entry name" value="P-TYPE DOMAIN-CONTAINING PROTEIN"/>
    <property type="match status" value="1"/>
</dbReference>
<protein>
    <recommendedName>
        <fullName evidence="3">alpha-glucosidase</fullName>
        <ecNumber evidence="3">3.2.1.20</ecNumber>
    </recommendedName>
</protein>
<dbReference type="Pfam" id="PF01055">
    <property type="entry name" value="Glyco_hydro_31_2nd"/>
    <property type="match status" value="1"/>
</dbReference>
<evidence type="ECO:0000313" key="7">
    <source>
        <dbReference type="EMBL" id="KAK3049035.1"/>
    </source>
</evidence>
<evidence type="ECO:0000259" key="6">
    <source>
        <dbReference type="Pfam" id="PF01055"/>
    </source>
</evidence>
<reference evidence="7" key="1">
    <citation type="submission" date="2023-04" db="EMBL/GenBank/DDBJ databases">
        <title>Black Yeasts Isolated from many extreme environments.</title>
        <authorList>
            <person name="Coleine C."/>
            <person name="Stajich J.E."/>
            <person name="Selbmann L."/>
        </authorList>
    </citation>
    <scope>NUCLEOTIDE SEQUENCE</scope>
    <source>
        <strain evidence="7">CCFEE 5312</strain>
    </source>
</reference>
<dbReference type="PANTHER" id="PTHR22762">
    <property type="entry name" value="ALPHA-GLUCOSIDASE"/>
    <property type="match status" value="1"/>
</dbReference>
<comment type="catalytic activity">
    <reaction evidence="1">
        <text>Hydrolysis of terminal, non-reducing (1-&gt;4)-linked alpha-D-glucose residues with release of alpha-D-glucose.</text>
        <dbReference type="EC" id="3.2.1.20"/>
    </reaction>
</comment>
<dbReference type="InterPro" id="IPR017853">
    <property type="entry name" value="GH"/>
</dbReference>
<keyword evidence="4" id="KW-0326">Glycosidase</keyword>
<evidence type="ECO:0000256" key="4">
    <source>
        <dbReference type="RuleBase" id="RU361185"/>
    </source>
</evidence>
<accession>A0AAJ0D8Q5</accession>
<comment type="caution">
    <text evidence="7">The sequence shown here is derived from an EMBL/GenBank/DDBJ whole genome shotgun (WGS) entry which is preliminary data.</text>
</comment>